<evidence type="ECO:0000313" key="2">
    <source>
        <dbReference type="Proteomes" id="UP000266723"/>
    </source>
</evidence>
<proteinExistence type="predicted"/>
<dbReference type="Proteomes" id="UP000266723">
    <property type="component" value="Unassembled WGS sequence"/>
</dbReference>
<protein>
    <submittedName>
        <fullName evidence="1">Uncharacterized protein</fullName>
    </submittedName>
</protein>
<name>A0ABQ7C4R5_BRACR</name>
<dbReference type="EMBL" id="QGKV02000832">
    <property type="protein sequence ID" value="KAF3547180.1"/>
    <property type="molecule type" value="Genomic_DNA"/>
</dbReference>
<accession>A0ABQ7C4R5</accession>
<evidence type="ECO:0000313" key="1">
    <source>
        <dbReference type="EMBL" id="KAF3547180.1"/>
    </source>
</evidence>
<organism evidence="1 2">
    <name type="scientific">Brassica cretica</name>
    <name type="common">Mustard</name>
    <dbReference type="NCBI Taxonomy" id="69181"/>
    <lineage>
        <taxon>Eukaryota</taxon>
        <taxon>Viridiplantae</taxon>
        <taxon>Streptophyta</taxon>
        <taxon>Embryophyta</taxon>
        <taxon>Tracheophyta</taxon>
        <taxon>Spermatophyta</taxon>
        <taxon>Magnoliopsida</taxon>
        <taxon>eudicotyledons</taxon>
        <taxon>Gunneridae</taxon>
        <taxon>Pentapetalae</taxon>
        <taxon>rosids</taxon>
        <taxon>malvids</taxon>
        <taxon>Brassicales</taxon>
        <taxon>Brassicaceae</taxon>
        <taxon>Brassiceae</taxon>
        <taxon>Brassica</taxon>
    </lineage>
</organism>
<gene>
    <name evidence="1" type="ORF">DY000_02000270</name>
</gene>
<reference evidence="1 2" key="1">
    <citation type="journal article" date="2020" name="BMC Genomics">
        <title>Intraspecific diversification of the crop wild relative Brassica cretica Lam. using demographic model selection.</title>
        <authorList>
            <person name="Kioukis A."/>
            <person name="Michalopoulou V.A."/>
            <person name="Briers L."/>
            <person name="Pirintsos S."/>
            <person name="Studholme D.J."/>
            <person name="Pavlidis P."/>
            <person name="Sarris P.F."/>
        </authorList>
    </citation>
    <scope>NUCLEOTIDE SEQUENCE [LARGE SCALE GENOMIC DNA]</scope>
    <source>
        <strain evidence="2">cv. PFS-1207/04</strain>
    </source>
</reference>
<comment type="caution">
    <text evidence="1">The sequence shown here is derived from an EMBL/GenBank/DDBJ whole genome shotgun (WGS) entry which is preliminary data.</text>
</comment>
<sequence>MFHLDVIHKEGVTVSLLEYKNLIGRLLVSHDPTCITRSLLGCVESLKVFVVEKRLRKFNYEVTRWPSYEELKQLHEAD</sequence>
<keyword evidence="2" id="KW-1185">Reference proteome</keyword>